<keyword evidence="1" id="KW-0479">Metal-binding</keyword>
<keyword evidence="7" id="KW-1185">Reference proteome</keyword>
<comment type="caution">
    <text evidence="6">The sequence shown here is derived from an EMBL/GenBank/DDBJ whole genome shotgun (WGS) entry which is preliminary data.</text>
</comment>
<dbReference type="Pfam" id="PF01753">
    <property type="entry name" value="zf-MYND"/>
    <property type="match status" value="1"/>
</dbReference>
<accession>A0AAD4R5M1</accession>
<proteinExistence type="predicted"/>
<evidence type="ECO:0000256" key="3">
    <source>
        <dbReference type="ARBA" id="ARBA00022833"/>
    </source>
</evidence>
<dbReference type="PANTHER" id="PTHR12298:SF4">
    <property type="entry name" value="PROGRAMMED CELL DEATH PROTEIN 2"/>
    <property type="match status" value="1"/>
</dbReference>
<sequence>MNVFLGFARNVPQNESYSLQRQYLPLGKIGGLPAWLNPVTLPTLDELTCPTCKKQMAFLMQIYCTDQTDPTFAFHRTIYLFLCRNPECSKPNDASNFVAFRCQLPRANGFYSSESALDPTVVGEVADPFYNESTYAKLCAVCGCSAGKKCARCTKRWYCCRDHQVIDWNREHKSTCGNNEAGDITTSTLTNDFLFPEFAVDIEDDEENEGEKLLRCIAQLKKFENVENGITPNDLEGLEEFAKDEAFNNFHNVISRNPEQILRYEKNGNPLLASDHAPEPNDIPPCHICGSSRRFEFQLTPHLVSLLGVDSPGQSIDWATVMVFTCSQTCRMNDDGYGKEFVFKQDFTNSVE</sequence>
<keyword evidence="3" id="KW-0862">Zinc</keyword>
<dbReference type="SUPFAM" id="SSF144232">
    <property type="entry name" value="HIT/MYND zinc finger-like"/>
    <property type="match status" value="1"/>
</dbReference>
<keyword evidence="2 4" id="KW-0863">Zinc-finger</keyword>
<gene>
    <name evidence="6" type="ORF">DdX_01997</name>
</gene>
<evidence type="ECO:0000259" key="5">
    <source>
        <dbReference type="PROSITE" id="PS50865"/>
    </source>
</evidence>
<organism evidence="6 7">
    <name type="scientific">Ditylenchus destructor</name>
    <dbReference type="NCBI Taxonomy" id="166010"/>
    <lineage>
        <taxon>Eukaryota</taxon>
        <taxon>Metazoa</taxon>
        <taxon>Ecdysozoa</taxon>
        <taxon>Nematoda</taxon>
        <taxon>Chromadorea</taxon>
        <taxon>Rhabditida</taxon>
        <taxon>Tylenchina</taxon>
        <taxon>Tylenchomorpha</taxon>
        <taxon>Sphaerularioidea</taxon>
        <taxon>Anguinidae</taxon>
        <taxon>Anguininae</taxon>
        <taxon>Ditylenchus</taxon>
    </lineage>
</organism>
<dbReference type="GO" id="GO:0005634">
    <property type="term" value="C:nucleus"/>
    <property type="evidence" value="ECO:0007669"/>
    <property type="project" value="TreeGrafter"/>
</dbReference>
<dbReference type="PANTHER" id="PTHR12298">
    <property type="entry name" value="PCDC2 PROGRAMMED CELL DEATH PROTEIN 2 -RELATED"/>
    <property type="match status" value="1"/>
</dbReference>
<evidence type="ECO:0000313" key="6">
    <source>
        <dbReference type="EMBL" id="KAI1725341.1"/>
    </source>
</evidence>
<protein>
    <submittedName>
        <fullName evidence="6">MYND finger domain-containing protein</fullName>
    </submittedName>
</protein>
<dbReference type="GO" id="GO:0005737">
    <property type="term" value="C:cytoplasm"/>
    <property type="evidence" value="ECO:0007669"/>
    <property type="project" value="InterPro"/>
</dbReference>
<evidence type="ECO:0000256" key="1">
    <source>
        <dbReference type="ARBA" id="ARBA00022723"/>
    </source>
</evidence>
<dbReference type="PROSITE" id="PS50865">
    <property type="entry name" value="ZF_MYND_2"/>
    <property type="match status" value="1"/>
</dbReference>
<feature type="domain" description="MYND-type" evidence="5">
    <location>
        <begin position="139"/>
        <end position="176"/>
    </location>
</feature>
<dbReference type="PROSITE" id="PS01360">
    <property type="entry name" value="ZF_MYND_1"/>
    <property type="match status" value="1"/>
</dbReference>
<name>A0AAD4R5M1_9BILA</name>
<dbReference type="Gene3D" id="6.10.140.2220">
    <property type="match status" value="1"/>
</dbReference>
<dbReference type="AlphaFoldDB" id="A0AAD4R5M1"/>
<dbReference type="InterPro" id="IPR007320">
    <property type="entry name" value="PDCD2_C"/>
</dbReference>
<evidence type="ECO:0000256" key="2">
    <source>
        <dbReference type="ARBA" id="ARBA00022771"/>
    </source>
</evidence>
<evidence type="ECO:0000256" key="4">
    <source>
        <dbReference type="PROSITE-ProRule" id="PRU00134"/>
    </source>
</evidence>
<dbReference type="GO" id="GO:0008270">
    <property type="term" value="F:zinc ion binding"/>
    <property type="evidence" value="ECO:0007669"/>
    <property type="project" value="UniProtKB-KW"/>
</dbReference>
<dbReference type="Pfam" id="PF04194">
    <property type="entry name" value="PDCD2_C"/>
    <property type="match status" value="1"/>
</dbReference>
<evidence type="ECO:0000313" key="7">
    <source>
        <dbReference type="Proteomes" id="UP001201812"/>
    </source>
</evidence>
<dbReference type="EMBL" id="JAKKPZ010000002">
    <property type="protein sequence ID" value="KAI1725341.1"/>
    <property type="molecule type" value="Genomic_DNA"/>
</dbReference>
<dbReference type="InterPro" id="IPR002893">
    <property type="entry name" value="Znf_MYND"/>
</dbReference>
<reference evidence="6" key="1">
    <citation type="submission" date="2022-01" db="EMBL/GenBank/DDBJ databases">
        <title>Genome Sequence Resource for Two Populations of Ditylenchus destructor, the Migratory Endoparasitic Phytonematode.</title>
        <authorList>
            <person name="Zhang H."/>
            <person name="Lin R."/>
            <person name="Xie B."/>
        </authorList>
    </citation>
    <scope>NUCLEOTIDE SEQUENCE</scope>
    <source>
        <strain evidence="6">BazhouSP</strain>
    </source>
</reference>
<dbReference type="Proteomes" id="UP001201812">
    <property type="component" value="Unassembled WGS sequence"/>
</dbReference>